<gene>
    <name evidence="7" type="ORF">SAMN02745126_01321</name>
</gene>
<name>A0A1T4L364_9HYPH</name>
<dbReference type="AlphaFoldDB" id="A0A1T4L364"/>
<keyword evidence="1" id="KW-0805">Transcription regulation</keyword>
<dbReference type="PANTHER" id="PTHR47506:SF7">
    <property type="entry name" value="TRANSCRIPTIONAL REGULATORY PROTEIN"/>
    <property type="match status" value="1"/>
</dbReference>
<dbReference type="EMBL" id="FUWJ01000001">
    <property type="protein sequence ID" value="SJZ49159.1"/>
    <property type="molecule type" value="Genomic_DNA"/>
</dbReference>
<organism evidence="7 8">
    <name type="scientific">Enhydrobacter aerosaccus</name>
    <dbReference type="NCBI Taxonomy" id="225324"/>
    <lineage>
        <taxon>Bacteria</taxon>
        <taxon>Pseudomonadati</taxon>
        <taxon>Pseudomonadota</taxon>
        <taxon>Alphaproteobacteria</taxon>
        <taxon>Hyphomicrobiales</taxon>
        <taxon>Enhydrobacter</taxon>
    </lineage>
</organism>
<dbReference type="InterPro" id="IPR036271">
    <property type="entry name" value="Tet_transcr_reg_TetR-rel_C_sf"/>
</dbReference>
<dbReference type="GO" id="GO:0003677">
    <property type="term" value="F:DNA binding"/>
    <property type="evidence" value="ECO:0007669"/>
    <property type="project" value="UniProtKB-UniRule"/>
</dbReference>
<evidence type="ECO:0000256" key="1">
    <source>
        <dbReference type="ARBA" id="ARBA00023015"/>
    </source>
</evidence>
<dbReference type="InterPro" id="IPR009057">
    <property type="entry name" value="Homeodomain-like_sf"/>
</dbReference>
<dbReference type="STRING" id="225324.SAMN02745126_01321"/>
<keyword evidence="8" id="KW-1185">Reference proteome</keyword>
<dbReference type="InterPro" id="IPR001647">
    <property type="entry name" value="HTH_TetR"/>
</dbReference>
<dbReference type="SUPFAM" id="SSF48498">
    <property type="entry name" value="Tetracyclin repressor-like, C-terminal domain"/>
    <property type="match status" value="1"/>
</dbReference>
<dbReference type="Proteomes" id="UP000190092">
    <property type="component" value="Unassembled WGS sequence"/>
</dbReference>
<dbReference type="PANTHER" id="PTHR47506">
    <property type="entry name" value="TRANSCRIPTIONAL REGULATORY PROTEIN"/>
    <property type="match status" value="1"/>
</dbReference>
<evidence type="ECO:0000256" key="3">
    <source>
        <dbReference type="ARBA" id="ARBA00023163"/>
    </source>
</evidence>
<reference evidence="8" key="1">
    <citation type="submission" date="2017-02" db="EMBL/GenBank/DDBJ databases">
        <authorList>
            <person name="Varghese N."/>
            <person name="Submissions S."/>
        </authorList>
    </citation>
    <scope>NUCLEOTIDE SEQUENCE [LARGE SCALE GENOMIC DNA]</scope>
    <source>
        <strain evidence="8">ATCC 27094</strain>
    </source>
</reference>
<protein>
    <submittedName>
        <fullName evidence="7">Transcriptional regulator, TetR family</fullName>
    </submittedName>
</protein>
<evidence type="ECO:0000256" key="2">
    <source>
        <dbReference type="ARBA" id="ARBA00023125"/>
    </source>
</evidence>
<feature type="compositionally biased region" description="Basic residues" evidence="5">
    <location>
        <begin position="184"/>
        <end position="212"/>
    </location>
</feature>
<keyword evidence="2 4" id="KW-0238">DNA-binding</keyword>
<dbReference type="OrthoDB" id="9798857at2"/>
<evidence type="ECO:0000313" key="7">
    <source>
        <dbReference type="EMBL" id="SJZ49159.1"/>
    </source>
</evidence>
<keyword evidence="3" id="KW-0804">Transcription</keyword>
<evidence type="ECO:0000313" key="8">
    <source>
        <dbReference type="Proteomes" id="UP000190092"/>
    </source>
</evidence>
<sequence length="212" mass="23079">MPISADRKARTRAEIFDHAARLFRLRGYAGTNIDDIMLAAGLTRGAFYAHFESKDQLFAEVVGAGHGLLAVLRASDPKTALNRYFDKTQLTANAQACTLAALPTDVARAPLAARLAYANMLYALIEELSRGRARKLDASATTVAILAVGALVLARASGDTRLSDWLLRCARRTALPLLKPRASPSRKRSRSRRKVAAARRPRRAARSRAGRA</sequence>
<feature type="DNA-binding region" description="H-T-H motif" evidence="4">
    <location>
        <begin position="32"/>
        <end position="51"/>
    </location>
</feature>
<dbReference type="RefSeq" id="WP_085932964.1">
    <property type="nucleotide sequence ID" value="NZ_FUWJ01000001.1"/>
</dbReference>
<evidence type="ECO:0000259" key="6">
    <source>
        <dbReference type="PROSITE" id="PS50977"/>
    </source>
</evidence>
<dbReference type="Gene3D" id="1.10.357.10">
    <property type="entry name" value="Tetracycline Repressor, domain 2"/>
    <property type="match status" value="1"/>
</dbReference>
<feature type="domain" description="HTH tetR-type" evidence="6">
    <location>
        <begin position="9"/>
        <end position="69"/>
    </location>
</feature>
<evidence type="ECO:0000256" key="4">
    <source>
        <dbReference type="PROSITE-ProRule" id="PRU00335"/>
    </source>
</evidence>
<dbReference type="Pfam" id="PF00440">
    <property type="entry name" value="TetR_N"/>
    <property type="match status" value="1"/>
</dbReference>
<evidence type="ECO:0000256" key="5">
    <source>
        <dbReference type="SAM" id="MobiDB-lite"/>
    </source>
</evidence>
<proteinExistence type="predicted"/>
<dbReference type="PROSITE" id="PS50977">
    <property type="entry name" value="HTH_TETR_2"/>
    <property type="match status" value="1"/>
</dbReference>
<dbReference type="PRINTS" id="PR00455">
    <property type="entry name" value="HTHTETR"/>
</dbReference>
<feature type="region of interest" description="Disordered" evidence="5">
    <location>
        <begin position="178"/>
        <end position="212"/>
    </location>
</feature>
<accession>A0A1T4L364</accession>
<dbReference type="SUPFAM" id="SSF46689">
    <property type="entry name" value="Homeodomain-like"/>
    <property type="match status" value="1"/>
</dbReference>
<dbReference type="Gene3D" id="1.10.10.60">
    <property type="entry name" value="Homeodomain-like"/>
    <property type="match status" value="1"/>
</dbReference>